<dbReference type="InterPro" id="IPR027417">
    <property type="entry name" value="P-loop_NTPase"/>
</dbReference>
<evidence type="ECO:0000259" key="5">
    <source>
        <dbReference type="PROSITE" id="PS50002"/>
    </source>
</evidence>
<reference evidence="8" key="4">
    <citation type="submission" date="2025-08" db="UniProtKB">
        <authorList>
            <consortium name="Ensembl"/>
        </authorList>
    </citation>
    <scope>IDENTIFICATION</scope>
</reference>
<dbReference type="InterPro" id="IPR001452">
    <property type="entry name" value="SH3_domain"/>
</dbReference>
<dbReference type="Gene3D" id="3.40.50.300">
    <property type="entry name" value="P-loop containing nucleotide triphosphate hydrolases"/>
    <property type="match status" value="1"/>
</dbReference>
<evidence type="ECO:0000259" key="7">
    <source>
        <dbReference type="PROSITE" id="PS50106"/>
    </source>
</evidence>
<dbReference type="PROSITE" id="PS50106">
    <property type="entry name" value="PDZ"/>
    <property type="match status" value="1"/>
</dbReference>
<dbReference type="InterPro" id="IPR036034">
    <property type="entry name" value="PDZ_sf"/>
</dbReference>
<proteinExistence type="inferred from homology"/>
<dbReference type="PROSITE" id="PS50052">
    <property type="entry name" value="GUANYLATE_KINASE_2"/>
    <property type="match status" value="1"/>
</dbReference>
<reference evidence="9" key="3">
    <citation type="journal article" date="2014" name="Nature">
        <title>Elephant shark genome provides unique insights into gnathostome evolution.</title>
        <authorList>
            <consortium name="International Elephant Shark Genome Sequencing Consortium"/>
            <person name="Venkatesh B."/>
            <person name="Lee A.P."/>
            <person name="Ravi V."/>
            <person name="Maurya A.K."/>
            <person name="Lian M.M."/>
            <person name="Swann J.B."/>
            <person name="Ohta Y."/>
            <person name="Flajnik M.F."/>
            <person name="Sutoh Y."/>
            <person name="Kasahara M."/>
            <person name="Hoon S."/>
            <person name="Gangu V."/>
            <person name="Roy S.W."/>
            <person name="Irimia M."/>
            <person name="Korzh V."/>
            <person name="Kondrychyn I."/>
            <person name="Lim Z.W."/>
            <person name="Tay B.H."/>
            <person name="Tohari S."/>
            <person name="Kong K.W."/>
            <person name="Ho S."/>
            <person name="Lorente-Galdos B."/>
            <person name="Quilez J."/>
            <person name="Marques-Bonet T."/>
            <person name="Raney B.J."/>
            <person name="Ingham P.W."/>
            <person name="Tay A."/>
            <person name="Hillier L.W."/>
            <person name="Minx P."/>
            <person name="Boehm T."/>
            <person name="Wilson R.K."/>
            <person name="Brenner S."/>
            <person name="Warren W.C."/>
        </authorList>
    </citation>
    <scope>NUCLEOTIDE SEQUENCE [LARGE SCALE GENOMIC DNA]</scope>
</reference>
<evidence type="ECO:0000256" key="2">
    <source>
        <dbReference type="ARBA" id="ARBA00022443"/>
    </source>
</evidence>
<dbReference type="InterPro" id="IPR001478">
    <property type="entry name" value="PDZ"/>
</dbReference>
<dbReference type="InterPro" id="IPR004172">
    <property type="entry name" value="L27_dom"/>
</dbReference>
<evidence type="ECO:0000313" key="9">
    <source>
        <dbReference type="Proteomes" id="UP000314986"/>
    </source>
</evidence>
<evidence type="ECO:0000256" key="4">
    <source>
        <dbReference type="SAM" id="MobiDB-lite"/>
    </source>
</evidence>
<dbReference type="InterPro" id="IPR008145">
    <property type="entry name" value="GK/Ca_channel_bsu"/>
</dbReference>
<dbReference type="OMA" id="PACWIRP"/>
<dbReference type="SUPFAM" id="SSF50044">
    <property type="entry name" value="SH3-domain"/>
    <property type="match status" value="1"/>
</dbReference>
<keyword evidence="2 3" id="KW-0728">SH3 domain</keyword>
<dbReference type="PANTHER" id="PTHR23122">
    <property type="entry name" value="MEMBRANE-ASSOCIATED GUANYLATE KINASE MAGUK"/>
    <property type="match status" value="1"/>
</dbReference>
<organism evidence="8 9">
    <name type="scientific">Callorhinchus milii</name>
    <name type="common">Ghost shark</name>
    <dbReference type="NCBI Taxonomy" id="7868"/>
    <lineage>
        <taxon>Eukaryota</taxon>
        <taxon>Metazoa</taxon>
        <taxon>Chordata</taxon>
        <taxon>Craniata</taxon>
        <taxon>Vertebrata</taxon>
        <taxon>Chondrichthyes</taxon>
        <taxon>Holocephali</taxon>
        <taxon>Chimaeriformes</taxon>
        <taxon>Callorhinchidae</taxon>
        <taxon>Callorhinchus</taxon>
    </lineage>
</organism>
<reference evidence="9" key="1">
    <citation type="journal article" date="2006" name="Science">
        <title>Ancient noncoding elements conserved in the human genome.</title>
        <authorList>
            <person name="Venkatesh B."/>
            <person name="Kirkness E.F."/>
            <person name="Loh Y.H."/>
            <person name="Halpern A.L."/>
            <person name="Lee A.P."/>
            <person name="Johnson J."/>
            <person name="Dandona N."/>
            <person name="Viswanathan L.D."/>
            <person name="Tay A."/>
            <person name="Venter J.C."/>
            <person name="Strausberg R.L."/>
            <person name="Brenner S."/>
        </authorList>
    </citation>
    <scope>NUCLEOTIDE SEQUENCE [LARGE SCALE GENOMIC DNA]</scope>
</reference>
<keyword evidence="9" id="KW-1185">Reference proteome</keyword>
<feature type="domain" description="SH3" evidence="5">
    <location>
        <begin position="223"/>
        <end position="293"/>
    </location>
</feature>
<dbReference type="SUPFAM" id="SSF50156">
    <property type="entry name" value="PDZ domain-like"/>
    <property type="match status" value="1"/>
</dbReference>
<dbReference type="Pfam" id="PF00625">
    <property type="entry name" value="Guanylate_kin"/>
    <property type="match status" value="1"/>
</dbReference>
<dbReference type="SUPFAM" id="SSF52540">
    <property type="entry name" value="P-loop containing nucleoside triphosphate hydrolases"/>
    <property type="match status" value="1"/>
</dbReference>
<evidence type="ECO:0000259" key="6">
    <source>
        <dbReference type="PROSITE" id="PS50052"/>
    </source>
</evidence>
<dbReference type="SMART" id="SM00072">
    <property type="entry name" value="GuKc"/>
    <property type="match status" value="1"/>
</dbReference>
<comment type="similarity">
    <text evidence="1">Belongs to the MAGUK family.</text>
</comment>
<dbReference type="InterPro" id="IPR014775">
    <property type="entry name" value="L27_C"/>
</dbReference>
<dbReference type="InterPro" id="IPR036028">
    <property type="entry name" value="SH3-like_dom_sf"/>
</dbReference>
<dbReference type="InterPro" id="IPR020590">
    <property type="entry name" value="Guanylate_kinase_CS"/>
</dbReference>
<dbReference type="Pfam" id="PF02828">
    <property type="entry name" value="L27"/>
    <property type="match status" value="1"/>
</dbReference>
<dbReference type="Proteomes" id="UP000314986">
    <property type="component" value="Unassembled WGS sequence"/>
</dbReference>
<dbReference type="SMART" id="SM00326">
    <property type="entry name" value="SH3"/>
    <property type="match status" value="1"/>
</dbReference>
<name>A0A4W3H722_CALMI</name>
<feature type="domain" description="Guanylate kinase-like" evidence="6">
    <location>
        <begin position="387"/>
        <end position="576"/>
    </location>
</feature>
<dbReference type="InterPro" id="IPR050716">
    <property type="entry name" value="MAGUK"/>
</dbReference>
<dbReference type="Ensembl" id="ENSCMIT00000011434.1">
    <property type="protein sequence ID" value="ENSCMIP00000011155.1"/>
    <property type="gene ID" value="ENSCMIG00000005794.1"/>
</dbReference>
<dbReference type="InParanoid" id="A0A4W3H722"/>
<dbReference type="CDD" id="cd06799">
    <property type="entry name" value="PDZ_MPP3-MPP4-MPP7-like"/>
    <property type="match status" value="1"/>
</dbReference>
<sequence length="596" mass="67471">VSASAPQALTASASKAALSTSQNHQEPWCLSQLLSMVIDELSFSLDNNVSGLDILHGLLNAQWLQSLVKVYECLHKFSKTRPAPTMSQASVLCREVRQKLALLSAHDSVAQKDYNPVLAPLPDNLPEDEEAMRIVCLVKNNQPLGATIKRQETAGSIVIARVIHGGLADRSGLLFPGDQLVEVNGTPVDGLEPEQVIQILVRSQGTIMFKLIPVSYRQISCSQNVIYVRAMADYRPGEDTSIPCVAAGLAFKRGDILQIVDRNDIHWWQAKNVSSPSICAGLIPSNTLLKRKQKEFWWSQSFPPHNCMKSTHCEYQQEDMAIDEKCVETGKVTTFVAGFRKSARLCRRNSKSNQLLCNARSPDNCYSNSVWPYEEVVRYQRQANAKHRLVILVGPSGVGVNELRRRLIEINPHHFQSPVPHTTRPPKSHEEDGREYHFVSRESFEAMALSQRFLEYGEYKNHLYGTSTETVRSVLDAGKVCVIDLEPHRIYLTRTKELKPYIVFIKPPSISRLQQTRKYSRIITEYYVNRSFKDEDLEEMEDTAKKMEDHFGHLFDRVIVNDDLHLACGHLLSAVRQAQEEPHWVPEAWLCPDMDS</sequence>
<dbReference type="InterPro" id="IPR008144">
    <property type="entry name" value="Guanylate_kin-like_dom"/>
</dbReference>
<dbReference type="SMART" id="SM00228">
    <property type="entry name" value="PDZ"/>
    <property type="match status" value="1"/>
</dbReference>
<dbReference type="FunFam" id="3.30.63.10:FF:000002">
    <property type="entry name" value="Guanylate kinase 1"/>
    <property type="match status" value="1"/>
</dbReference>
<evidence type="ECO:0000256" key="1">
    <source>
        <dbReference type="ARBA" id="ARBA00007014"/>
    </source>
</evidence>
<dbReference type="PROSITE" id="PS00856">
    <property type="entry name" value="GUANYLATE_KINASE_1"/>
    <property type="match status" value="1"/>
</dbReference>
<dbReference type="GeneTree" id="ENSGT00940000156444"/>
<reference evidence="9" key="2">
    <citation type="journal article" date="2007" name="PLoS Biol.">
        <title>Survey sequencing and comparative analysis of the elephant shark (Callorhinchus milii) genome.</title>
        <authorList>
            <person name="Venkatesh B."/>
            <person name="Kirkness E.F."/>
            <person name="Loh Y.H."/>
            <person name="Halpern A.L."/>
            <person name="Lee A.P."/>
            <person name="Johnson J."/>
            <person name="Dandona N."/>
            <person name="Viswanathan L.D."/>
            <person name="Tay A."/>
            <person name="Venter J.C."/>
            <person name="Strausberg R.L."/>
            <person name="Brenner S."/>
        </authorList>
    </citation>
    <scope>NUCLEOTIDE SEQUENCE [LARGE SCALE GENOMIC DNA]</scope>
</reference>
<dbReference type="Gene3D" id="2.30.42.10">
    <property type="match status" value="1"/>
</dbReference>
<reference evidence="8" key="5">
    <citation type="submission" date="2025-09" db="UniProtKB">
        <authorList>
            <consortium name="Ensembl"/>
        </authorList>
    </citation>
    <scope>IDENTIFICATION</scope>
</reference>
<dbReference type="STRING" id="7868.ENSCMIP00000011155"/>
<evidence type="ECO:0000256" key="3">
    <source>
        <dbReference type="PROSITE-ProRule" id="PRU00192"/>
    </source>
</evidence>
<accession>A0A4W3H722</accession>
<protein>
    <submittedName>
        <fullName evidence="8">MAGUK p55 scaffold protein 4</fullName>
    </submittedName>
</protein>
<feature type="domain" description="PDZ" evidence="7">
    <location>
        <begin position="134"/>
        <end position="215"/>
    </location>
</feature>
<feature type="region of interest" description="Disordered" evidence="4">
    <location>
        <begin position="414"/>
        <end position="434"/>
    </location>
</feature>
<dbReference type="PROSITE" id="PS50002">
    <property type="entry name" value="SH3"/>
    <property type="match status" value="1"/>
</dbReference>
<dbReference type="CDD" id="cd00071">
    <property type="entry name" value="GMPK"/>
    <property type="match status" value="1"/>
</dbReference>
<dbReference type="Pfam" id="PF00018">
    <property type="entry name" value="SH3_1"/>
    <property type="match status" value="1"/>
</dbReference>
<dbReference type="AlphaFoldDB" id="A0A4W3H722"/>
<dbReference type="Gene3D" id="2.30.30.40">
    <property type="entry name" value="SH3 Domains"/>
    <property type="match status" value="1"/>
</dbReference>
<dbReference type="Pfam" id="PF00595">
    <property type="entry name" value="PDZ"/>
    <property type="match status" value="1"/>
</dbReference>
<evidence type="ECO:0000313" key="8">
    <source>
        <dbReference type="Ensembl" id="ENSCMIP00000011155.1"/>
    </source>
</evidence>
<dbReference type="SMART" id="SM00569">
    <property type="entry name" value="L27"/>
    <property type="match status" value="1"/>
</dbReference>